<dbReference type="SUPFAM" id="SSF54403">
    <property type="entry name" value="Cystatin/monellin"/>
    <property type="match status" value="2"/>
</dbReference>
<keyword evidence="4" id="KW-1185">Reference proteome</keyword>
<reference evidence="3 4" key="1">
    <citation type="submission" date="2018-10" db="EMBL/GenBank/DDBJ databases">
        <title>Oceanobacillus sp. YLB-02 draft genome.</title>
        <authorList>
            <person name="Yu L."/>
        </authorList>
    </citation>
    <scope>NUCLEOTIDE SEQUENCE [LARGE SCALE GENOMIC DNA]</scope>
    <source>
        <strain evidence="3 4">YLB-02</strain>
    </source>
</reference>
<gene>
    <name evidence="3" type="ORF">D8M04_02845</name>
</gene>
<keyword evidence="1" id="KW-0472">Membrane</keyword>
<accession>A0A498DMF6</accession>
<comment type="caution">
    <text evidence="3">The sequence shown here is derived from an EMBL/GenBank/DDBJ whole genome shotgun (WGS) entry which is preliminary data.</text>
</comment>
<evidence type="ECO:0000313" key="3">
    <source>
        <dbReference type="EMBL" id="RLL48230.1"/>
    </source>
</evidence>
<dbReference type="EMBL" id="RCHR01000001">
    <property type="protein sequence ID" value="RLL48230.1"/>
    <property type="molecule type" value="Genomic_DNA"/>
</dbReference>
<sequence length="177" mass="20390">MKKKLFSLSTGPSWLKIVSLSISVLLIIAIVYGIYLYNTIYDSKTVGFNETVNTIIEQTSISDVTSVERFHGDEAYHVVLGETEKGEEQIIFYPLEGKEKNITSVPTSEILPKDAILQDWYNSCDSCKFVRITPAILEDDVLWEIAYYTEDGRYGLDYISMYDGTLHEQYFFRKMFN</sequence>
<dbReference type="RefSeq" id="WP_121521216.1">
    <property type="nucleotide sequence ID" value="NZ_RCHR01000001.1"/>
</dbReference>
<dbReference type="Proteomes" id="UP000270219">
    <property type="component" value="Unassembled WGS sequence"/>
</dbReference>
<keyword evidence="1" id="KW-0812">Transmembrane</keyword>
<dbReference type="OrthoDB" id="2381181at2"/>
<name>A0A498DMF6_9BACI</name>
<keyword evidence="1" id="KW-1133">Transmembrane helix</keyword>
<evidence type="ECO:0000313" key="4">
    <source>
        <dbReference type="Proteomes" id="UP000270219"/>
    </source>
</evidence>
<dbReference type="InterPro" id="IPR041401">
    <property type="entry name" value="TseB-like_dom"/>
</dbReference>
<dbReference type="Pfam" id="PF17881">
    <property type="entry name" value="TseB"/>
    <property type="match status" value="1"/>
</dbReference>
<organism evidence="3 4">
    <name type="scientific">Oceanobacillus piezotolerans</name>
    <dbReference type="NCBI Taxonomy" id="2448030"/>
    <lineage>
        <taxon>Bacteria</taxon>
        <taxon>Bacillati</taxon>
        <taxon>Bacillota</taxon>
        <taxon>Bacilli</taxon>
        <taxon>Bacillales</taxon>
        <taxon>Bacillaceae</taxon>
        <taxon>Oceanobacillus</taxon>
    </lineage>
</organism>
<feature type="transmembrane region" description="Helical" evidence="1">
    <location>
        <begin position="14"/>
        <end position="37"/>
    </location>
</feature>
<protein>
    <recommendedName>
        <fullName evidence="2">Cell wall elongation regulator TseB-like domain-containing protein</fullName>
    </recommendedName>
</protein>
<evidence type="ECO:0000256" key="1">
    <source>
        <dbReference type="SAM" id="Phobius"/>
    </source>
</evidence>
<dbReference type="InterPro" id="IPR046350">
    <property type="entry name" value="Cystatin_sf"/>
</dbReference>
<feature type="domain" description="Cell wall elongation regulator TseB-like" evidence="2">
    <location>
        <begin position="50"/>
        <end position="94"/>
    </location>
</feature>
<dbReference type="AlphaFoldDB" id="A0A498DMF6"/>
<proteinExistence type="predicted"/>
<evidence type="ECO:0000259" key="2">
    <source>
        <dbReference type="Pfam" id="PF17881"/>
    </source>
</evidence>
<dbReference type="Gene3D" id="3.10.450.40">
    <property type="match status" value="2"/>
</dbReference>